<dbReference type="Proteomes" id="UP000091956">
    <property type="component" value="Unassembled WGS sequence"/>
</dbReference>
<evidence type="ECO:0000256" key="6">
    <source>
        <dbReference type="RuleBase" id="RU363132"/>
    </source>
</evidence>
<keyword evidence="2 6" id="KW-0812">Transmembrane</keyword>
<dbReference type="STRING" id="342668.A0A1B8G774"/>
<name>A0A1B8G774_9PEZI</name>
<accession>A0A1B8G774</accession>
<comment type="subcellular location">
    <subcellularLocation>
        <location evidence="1 6">Endoplasmic reticulum membrane</location>
        <topology evidence="1 6">Multi-pass membrane protein</topology>
    </subcellularLocation>
</comment>
<evidence type="ECO:0000313" key="9">
    <source>
        <dbReference type="EMBL" id="OBT91683.2"/>
    </source>
</evidence>
<keyword evidence="4 6" id="KW-1133">Transmembrane helix</keyword>
<feature type="transmembrane region" description="Helical" evidence="6">
    <location>
        <begin position="106"/>
        <end position="124"/>
    </location>
</feature>
<proteinExistence type="predicted"/>
<protein>
    <recommendedName>
        <fullName evidence="6">Reticulon-like protein</fullName>
    </recommendedName>
</protein>
<evidence type="ECO:0000256" key="4">
    <source>
        <dbReference type="ARBA" id="ARBA00022989"/>
    </source>
</evidence>
<evidence type="ECO:0000256" key="1">
    <source>
        <dbReference type="ARBA" id="ARBA00004477"/>
    </source>
</evidence>
<evidence type="ECO:0000256" key="5">
    <source>
        <dbReference type="ARBA" id="ARBA00023136"/>
    </source>
</evidence>
<feature type="compositionally biased region" description="Low complexity" evidence="7">
    <location>
        <begin position="323"/>
        <end position="349"/>
    </location>
</feature>
<evidence type="ECO:0000256" key="3">
    <source>
        <dbReference type="ARBA" id="ARBA00022824"/>
    </source>
</evidence>
<feature type="transmembrane region" description="Helical" evidence="6">
    <location>
        <begin position="222"/>
        <end position="240"/>
    </location>
</feature>
<feature type="domain" description="Reticulon" evidence="8">
    <location>
        <begin position="95"/>
        <end position="292"/>
    </location>
</feature>
<feature type="region of interest" description="Disordered" evidence="7">
    <location>
        <begin position="1"/>
        <end position="49"/>
    </location>
</feature>
<keyword evidence="3 6" id="KW-0256">Endoplasmic reticulum</keyword>
<gene>
    <name evidence="9" type="ORF">VE01_10249</name>
</gene>
<keyword evidence="5 6" id="KW-0472">Membrane</keyword>
<dbReference type="AlphaFoldDB" id="A0A1B8G774"/>
<sequence>MSSAPYPVIGSTEGLTTGSNAGNTFTNGADAYNTTTKRSSKKNVKETFTEGPVAENVKAEATKTSAELSALSASRQTPSTRTATGQPLTHYHSFFGSLFSWENPRASALAYAATVVFIFAARYLDLLRYGLKLTWMALGVTVAAEVAGRALFNAGFTAQIRPRKYYTVPKSTLDSMTGDLDELINFFVIESQRLLFAENVLASGAALLSAFISYHLVKIVPLWGLALIGTSVLFLGPLVYTTNKALIDGQIEQLSQIVNAQTTQVRQMASQHASNAAATTKMYVGDYSAKAQEIIGRARSSSPADRKSVEPSVTTGVTASKVPSTSSFSPAATSTKKSKSKSAIPAADSFPKVPETDSFAPSTTTSSIPVDTTTTIPTTTLPTYTIPPPGAAMKTEGLASSAADAAADLRFDDFPSAPKKVVDVGEDGLAREGVPSVGGLAAGLREEELLS</sequence>
<keyword evidence="10" id="KW-1185">Reference proteome</keyword>
<organism evidence="9 10">
    <name type="scientific">Pseudogymnoascus verrucosus</name>
    <dbReference type="NCBI Taxonomy" id="342668"/>
    <lineage>
        <taxon>Eukaryota</taxon>
        <taxon>Fungi</taxon>
        <taxon>Dikarya</taxon>
        <taxon>Ascomycota</taxon>
        <taxon>Pezizomycotina</taxon>
        <taxon>Leotiomycetes</taxon>
        <taxon>Thelebolales</taxon>
        <taxon>Thelebolaceae</taxon>
        <taxon>Pseudogymnoascus</taxon>
    </lineage>
</organism>
<dbReference type="RefSeq" id="XP_059319245.1">
    <property type="nucleotide sequence ID" value="XM_059464139.1"/>
</dbReference>
<feature type="compositionally biased region" description="Polar residues" evidence="7">
    <location>
        <begin position="311"/>
        <end position="322"/>
    </location>
</feature>
<evidence type="ECO:0000256" key="2">
    <source>
        <dbReference type="ARBA" id="ARBA00022692"/>
    </source>
</evidence>
<dbReference type="PROSITE" id="PS50845">
    <property type="entry name" value="RETICULON"/>
    <property type="match status" value="1"/>
</dbReference>
<feature type="compositionally biased region" description="Low complexity" evidence="7">
    <location>
        <begin position="361"/>
        <end position="384"/>
    </location>
</feature>
<feature type="transmembrane region" description="Helical" evidence="6">
    <location>
        <begin position="136"/>
        <end position="156"/>
    </location>
</feature>
<feature type="region of interest" description="Disordered" evidence="7">
    <location>
        <begin position="297"/>
        <end position="386"/>
    </location>
</feature>
<dbReference type="GO" id="GO:0005789">
    <property type="term" value="C:endoplasmic reticulum membrane"/>
    <property type="evidence" value="ECO:0007669"/>
    <property type="project" value="UniProtKB-SubCell"/>
</dbReference>
<reference evidence="9 10" key="1">
    <citation type="submission" date="2016-03" db="EMBL/GenBank/DDBJ databases">
        <title>Comparative genomics of Pseudogymnoascus destructans, the fungus causing white-nose syndrome of bats.</title>
        <authorList>
            <person name="Palmer J.M."/>
            <person name="Drees K.P."/>
            <person name="Foster J.T."/>
            <person name="Lindner D.L."/>
        </authorList>
    </citation>
    <scope>NUCLEOTIDE SEQUENCE [LARGE SCALE GENOMIC DNA]</scope>
    <source>
        <strain evidence="9 10">UAMH 10579</strain>
    </source>
</reference>
<reference evidence="10" key="2">
    <citation type="journal article" date="2018" name="Nat. Commun.">
        <title>Extreme sensitivity to ultraviolet light in the fungal pathogen causing white-nose syndrome of bats.</title>
        <authorList>
            <person name="Palmer J.M."/>
            <person name="Drees K.P."/>
            <person name="Foster J.T."/>
            <person name="Lindner D.L."/>
        </authorList>
    </citation>
    <scope>NUCLEOTIDE SEQUENCE [LARGE SCALE GENOMIC DNA]</scope>
    <source>
        <strain evidence="10">UAMH 10579</strain>
    </source>
</reference>
<evidence type="ECO:0000313" key="10">
    <source>
        <dbReference type="Proteomes" id="UP000091956"/>
    </source>
</evidence>
<evidence type="ECO:0000259" key="8">
    <source>
        <dbReference type="PROSITE" id="PS50845"/>
    </source>
</evidence>
<dbReference type="EMBL" id="KV460282">
    <property type="protein sequence ID" value="OBT91683.2"/>
    <property type="molecule type" value="Genomic_DNA"/>
</dbReference>
<dbReference type="Pfam" id="PF02453">
    <property type="entry name" value="Reticulon"/>
    <property type="match status" value="1"/>
</dbReference>
<dbReference type="GeneID" id="28843635"/>
<evidence type="ECO:0000256" key="7">
    <source>
        <dbReference type="SAM" id="MobiDB-lite"/>
    </source>
</evidence>
<feature type="compositionally biased region" description="Polar residues" evidence="7">
    <location>
        <begin position="13"/>
        <end position="37"/>
    </location>
</feature>
<dbReference type="InterPro" id="IPR003388">
    <property type="entry name" value="Reticulon"/>
</dbReference>